<keyword evidence="6 7" id="KW-0472">Membrane</keyword>
<dbReference type="Pfam" id="PF00528">
    <property type="entry name" value="BPD_transp_1"/>
    <property type="match status" value="1"/>
</dbReference>
<comment type="similarity">
    <text evidence="7">Belongs to the binding-protein-dependent transport system permease family.</text>
</comment>
<dbReference type="KEGG" id="palb:EJC50_27920"/>
<proteinExistence type="inferred from homology"/>
<dbReference type="GO" id="GO:0005886">
    <property type="term" value="C:plasma membrane"/>
    <property type="evidence" value="ECO:0007669"/>
    <property type="project" value="UniProtKB-SubCell"/>
</dbReference>
<dbReference type="AlphaFoldDB" id="A0A3Q8X9I7"/>
<gene>
    <name evidence="9" type="ORF">EJC50_27920</name>
</gene>
<evidence type="ECO:0000256" key="4">
    <source>
        <dbReference type="ARBA" id="ARBA00022692"/>
    </source>
</evidence>
<dbReference type="InterPro" id="IPR035906">
    <property type="entry name" value="MetI-like_sf"/>
</dbReference>
<keyword evidence="4 7" id="KW-0812">Transmembrane</keyword>
<evidence type="ECO:0000313" key="9">
    <source>
        <dbReference type="EMBL" id="AZN43100.1"/>
    </source>
</evidence>
<keyword evidence="3" id="KW-1003">Cell membrane</keyword>
<evidence type="ECO:0000313" key="10">
    <source>
        <dbReference type="Proteomes" id="UP000272528"/>
    </source>
</evidence>
<protein>
    <submittedName>
        <fullName evidence="9">Carbohydrate ABC transporter permease</fullName>
    </submittedName>
</protein>
<dbReference type="PANTHER" id="PTHR43744:SF9">
    <property type="entry name" value="POLYGALACTURONAN_RHAMNOGALACTURONAN TRANSPORT SYSTEM PERMEASE PROTEIN YTCP"/>
    <property type="match status" value="1"/>
</dbReference>
<feature type="transmembrane region" description="Helical" evidence="7">
    <location>
        <begin position="12"/>
        <end position="32"/>
    </location>
</feature>
<dbReference type="RefSeq" id="WP_126019352.1">
    <property type="nucleotide sequence ID" value="NZ_CP034437.1"/>
</dbReference>
<evidence type="ECO:0000256" key="3">
    <source>
        <dbReference type="ARBA" id="ARBA00022475"/>
    </source>
</evidence>
<evidence type="ECO:0000256" key="2">
    <source>
        <dbReference type="ARBA" id="ARBA00022448"/>
    </source>
</evidence>
<feature type="transmembrane region" description="Helical" evidence="7">
    <location>
        <begin position="143"/>
        <end position="164"/>
    </location>
</feature>
<evidence type="ECO:0000256" key="1">
    <source>
        <dbReference type="ARBA" id="ARBA00004651"/>
    </source>
</evidence>
<dbReference type="GO" id="GO:0055085">
    <property type="term" value="P:transmembrane transport"/>
    <property type="evidence" value="ECO:0007669"/>
    <property type="project" value="InterPro"/>
</dbReference>
<feature type="transmembrane region" description="Helical" evidence="7">
    <location>
        <begin position="185"/>
        <end position="210"/>
    </location>
</feature>
<evidence type="ECO:0000256" key="6">
    <source>
        <dbReference type="ARBA" id="ARBA00023136"/>
    </source>
</evidence>
<keyword evidence="2 7" id="KW-0813">Transport</keyword>
<comment type="subcellular location">
    <subcellularLocation>
        <location evidence="1 7">Cell membrane</location>
        <topology evidence="1 7">Multi-pass membrane protein</topology>
    </subcellularLocation>
</comment>
<dbReference type="EMBL" id="CP034437">
    <property type="protein sequence ID" value="AZN43100.1"/>
    <property type="molecule type" value="Genomic_DNA"/>
</dbReference>
<feature type="domain" description="ABC transmembrane type-1" evidence="8">
    <location>
        <begin position="75"/>
        <end position="279"/>
    </location>
</feature>
<dbReference type="InterPro" id="IPR000515">
    <property type="entry name" value="MetI-like"/>
</dbReference>
<dbReference type="OrthoDB" id="9810086at2"/>
<dbReference type="CDD" id="cd06261">
    <property type="entry name" value="TM_PBP2"/>
    <property type="match status" value="1"/>
</dbReference>
<dbReference type="PANTHER" id="PTHR43744">
    <property type="entry name" value="ABC TRANSPORTER PERMEASE PROTEIN MG189-RELATED-RELATED"/>
    <property type="match status" value="1"/>
</dbReference>
<dbReference type="Gene3D" id="1.10.3720.10">
    <property type="entry name" value="MetI-like"/>
    <property type="match status" value="1"/>
</dbReference>
<accession>A0A3Q8X9I7</accession>
<dbReference type="PROSITE" id="PS50928">
    <property type="entry name" value="ABC_TM1"/>
    <property type="match status" value="1"/>
</dbReference>
<name>A0A3Q8X9I7_9BACL</name>
<reference evidence="10" key="1">
    <citation type="submission" date="2018-12" db="EMBL/GenBank/DDBJ databases">
        <title>Genome sequence of Peanibacillus sp.</title>
        <authorList>
            <person name="Subramani G."/>
            <person name="Srinivasan S."/>
            <person name="Kim M.K."/>
        </authorList>
    </citation>
    <scope>NUCLEOTIDE SEQUENCE [LARGE SCALE GENOMIC DNA]</scope>
    <source>
        <strain evidence="10">18JY67-1</strain>
    </source>
</reference>
<dbReference type="SUPFAM" id="SSF161098">
    <property type="entry name" value="MetI-like"/>
    <property type="match status" value="1"/>
</dbReference>
<evidence type="ECO:0000256" key="5">
    <source>
        <dbReference type="ARBA" id="ARBA00022989"/>
    </source>
</evidence>
<keyword evidence="5 7" id="KW-1133">Transmembrane helix</keyword>
<keyword evidence="10" id="KW-1185">Reference proteome</keyword>
<feature type="transmembrane region" description="Helical" evidence="7">
    <location>
        <begin position="262"/>
        <end position="279"/>
    </location>
</feature>
<sequence>MVKTRSLSSNSADVLIYLFLGIVMISTLYPLWYTVAVSFSDSSAAAGGLVKWRPVHFNLAAYHEIMSDRKFFKAFLISIERVVLGTSISFVITLLMAYPLSKENAIFPGRNIIMWFLVAMMLFNSGLIPWYMTIKSYGMLDSIWALVLPYAVPVFNIILVINYFRGLPKELDEAGMVDGAGAWYLLLKIYLPLAVPVMATVTLFSIVFHWNAFFDGLILMNKPAHYPLQSYVQQLVININTAELTTDQLQSLSQLSNKTLNAAKIVVTMVPVLIIYPFLQRYFVHGITLGSVKE</sequence>
<organism evidence="9 10">
    <name type="scientific">Paenibacillus albus</name>
    <dbReference type="NCBI Taxonomy" id="2495582"/>
    <lineage>
        <taxon>Bacteria</taxon>
        <taxon>Bacillati</taxon>
        <taxon>Bacillota</taxon>
        <taxon>Bacilli</taxon>
        <taxon>Bacillales</taxon>
        <taxon>Paenibacillaceae</taxon>
        <taxon>Paenibacillus</taxon>
    </lineage>
</organism>
<dbReference type="Proteomes" id="UP000272528">
    <property type="component" value="Chromosome"/>
</dbReference>
<evidence type="ECO:0000259" key="8">
    <source>
        <dbReference type="PROSITE" id="PS50928"/>
    </source>
</evidence>
<feature type="transmembrane region" description="Helical" evidence="7">
    <location>
        <begin position="82"/>
        <end position="100"/>
    </location>
</feature>
<feature type="transmembrane region" description="Helical" evidence="7">
    <location>
        <begin position="112"/>
        <end position="131"/>
    </location>
</feature>
<evidence type="ECO:0000256" key="7">
    <source>
        <dbReference type="RuleBase" id="RU363032"/>
    </source>
</evidence>